<dbReference type="Pfam" id="PF00071">
    <property type="entry name" value="Ras"/>
    <property type="match status" value="1"/>
</dbReference>
<dbReference type="SUPFAM" id="SSF52540">
    <property type="entry name" value="P-loop containing nucleoside triphosphate hydrolases"/>
    <property type="match status" value="1"/>
</dbReference>
<dbReference type="EMBL" id="JAQMWT010000407">
    <property type="protein sequence ID" value="KAJ8601700.1"/>
    <property type="molecule type" value="Genomic_DNA"/>
</dbReference>
<dbReference type="AlphaFoldDB" id="A0AAD7UBF5"/>
<keyword evidence="5" id="KW-1185">Reference proteome</keyword>
<dbReference type="CDD" id="cd00154">
    <property type="entry name" value="Rab"/>
    <property type="match status" value="1"/>
</dbReference>
<accession>A0AAD7UBF5</accession>
<dbReference type="InterPro" id="IPR005225">
    <property type="entry name" value="Small_GTP-bd"/>
</dbReference>
<evidence type="ECO:0000313" key="4">
    <source>
        <dbReference type="EMBL" id="KAJ8601700.1"/>
    </source>
</evidence>
<dbReference type="SMART" id="SM00175">
    <property type="entry name" value="RAB"/>
    <property type="match status" value="1"/>
</dbReference>
<name>A0AAD7UBF5_9STRA</name>
<dbReference type="PANTHER" id="PTHR24073">
    <property type="entry name" value="DRAB5-RELATED"/>
    <property type="match status" value="1"/>
</dbReference>
<dbReference type="InterPro" id="IPR001806">
    <property type="entry name" value="Small_GTPase"/>
</dbReference>
<dbReference type="Gene3D" id="3.40.50.300">
    <property type="entry name" value="P-loop containing nucleotide triphosphate hydrolases"/>
    <property type="match status" value="1"/>
</dbReference>
<dbReference type="NCBIfam" id="TIGR00231">
    <property type="entry name" value="small_GTP"/>
    <property type="match status" value="1"/>
</dbReference>
<evidence type="ECO:0000256" key="3">
    <source>
        <dbReference type="SAM" id="MobiDB-lite"/>
    </source>
</evidence>
<protein>
    <submittedName>
        <fullName evidence="4">Uncharacterized protein</fullName>
    </submittedName>
</protein>
<proteinExistence type="predicted"/>
<dbReference type="SMART" id="SM00173">
    <property type="entry name" value="RAS"/>
    <property type="match status" value="1"/>
</dbReference>
<sequence>MASELKACVLGGASPGKSALIHRYVTGTFPTTSKNITLGVDFLTVLRGSRRVEIADTNSTQAFRPCILTCLRDMDAAIVVYDVTSRDSFDKAKAWLAEIKGRIPCVLLANKADLQTTTTTTTPVVSAEEANGLDVPFFETSALTGRNVHEAFHTAFAAADRRRRRGDKNGFFSPPFRLSPTPITSH</sequence>
<dbReference type="InterPro" id="IPR027417">
    <property type="entry name" value="P-loop_NTPase"/>
</dbReference>
<evidence type="ECO:0000256" key="1">
    <source>
        <dbReference type="ARBA" id="ARBA00022741"/>
    </source>
</evidence>
<feature type="region of interest" description="Disordered" evidence="3">
    <location>
        <begin position="166"/>
        <end position="186"/>
    </location>
</feature>
<keyword evidence="1" id="KW-0547">Nucleotide-binding</keyword>
<organism evidence="4 5">
    <name type="scientific">Chrysophaeum taylorii</name>
    <dbReference type="NCBI Taxonomy" id="2483200"/>
    <lineage>
        <taxon>Eukaryota</taxon>
        <taxon>Sar</taxon>
        <taxon>Stramenopiles</taxon>
        <taxon>Ochrophyta</taxon>
        <taxon>Pelagophyceae</taxon>
        <taxon>Pelagomonadales</taxon>
        <taxon>Pelagomonadaceae</taxon>
        <taxon>Chrysophaeum</taxon>
    </lineage>
</organism>
<dbReference type="PROSITE" id="PS51421">
    <property type="entry name" value="RAS"/>
    <property type="match status" value="1"/>
</dbReference>
<keyword evidence="2" id="KW-0342">GTP-binding</keyword>
<dbReference type="PRINTS" id="PR00449">
    <property type="entry name" value="RASTRNSFRMNG"/>
</dbReference>
<dbReference type="FunFam" id="3.40.50.300:FF:001447">
    <property type="entry name" value="Ras-related protein Rab-1B"/>
    <property type="match status" value="1"/>
</dbReference>
<evidence type="ECO:0000256" key="2">
    <source>
        <dbReference type="ARBA" id="ARBA00023134"/>
    </source>
</evidence>
<comment type="caution">
    <text evidence="4">The sequence shown here is derived from an EMBL/GenBank/DDBJ whole genome shotgun (WGS) entry which is preliminary data.</text>
</comment>
<evidence type="ECO:0000313" key="5">
    <source>
        <dbReference type="Proteomes" id="UP001230188"/>
    </source>
</evidence>
<gene>
    <name evidence="4" type="ORF">CTAYLR_003199</name>
</gene>
<reference evidence="4" key="1">
    <citation type="submission" date="2023-01" db="EMBL/GenBank/DDBJ databases">
        <title>Metagenome sequencing of chrysophaentin producing Chrysophaeum taylorii.</title>
        <authorList>
            <person name="Davison J."/>
            <person name="Bewley C."/>
        </authorList>
    </citation>
    <scope>NUCLEOTIDE SEQUENCE</scope>
    <source>
        <strain evidence="4">NIES-1699</strain>
    </source>
</reference>
<dbReference type="GO" id="GO:0003924">
    <property type="term" value="F:GTPase activity"/>
    <property type="evidence" value="ECO:0007669"/>
    <property type="project" value="InterPro"/>
</dbReference>
<dbReference type="PROSITE" id="PS51419">
    <property type="entry name" value="RAB"/>
    <property type="match status" value="1"/>
</dbReference>
<dbReference type="Proteomes" id="UP001230188">
    <property type="component" value="Unassembled WGS sequence"/>
</dbReference>
<dbReference type="GO" id="GO:0005525">
    <property type="term" value="F:GTP binding"/>
    <property type="evidence" value="ECO:0007669"/>
    <property type="project" value="UniProtKB-KW"/>
</dbReference>
<dbReference type="SMART" id="SM00174">
    <property type="entry name" value="RHO"/>
    <property type="match status" value="1"/>
</dbReference>